<evidence type="ECO:0000256" key="1">
    <source>
        <dbReference type="SAM" id="Coils"/>
    </source>
</evidence>
<reference evidence="3" key="1">
    <citation type="submission" date="2024-02" db="UniProtKB">
        <authorList>
            <consortium name="WormBaseParasite"/>
        </authorList>
    </citation>
    <scope>IDENTIFICATION</scope>
</reference>
<dbReference type="AlphaFoldDB" id="A0AAF3ENZ3"/>
<name>A0AAF3ENZ3_9BILA</name>
<proteinExistence type="predicted"/>
<evidence type="ECO:0000313" key="3">
    <source>
        <dbReference type="WBParaSite" id="MBELARI_LOCUS15780"/>
    </source>
</evidence>
<protein>
    <submittedName>
        <fullName evidence="3">Uncharacterized protein</fullName>
    </submittedName>
</protein>
<feature type="coiled-coil region" evidence="1">
    <location>
        <begin position="267"/>
        <end position="298"/>
    </location>
</feature>
<organism evidence="2 3">
    <name type="scientific">Mesorhabditis belari</name>
    <dbReference type="NCBI Taxonomy" id="2138241"/>
    <lineage>
        <taxon>Eukaryota</taxon>
        <taxon>Metazoa</taxon>
        <taxon>Ecdysozoa</taxon>
        <taxon>Nematoda</taxon>
        <taxon>Chromadorea</taxon>
        <taxon>Rhabditida</taxon>
        <taxon>Rhabditina</taxon>
        <taxon>Rhabditomorpha</taxon>
        <taxon>Rhabditoidea</taxon>
        <taxon>Rhabditidae</taxon>
        <taxon>Mesorhabditinae</taxon>
        <taxon>Mesorhabditis</taxon>
    </lineage>
</organism>
<dbReference type="Proteomes" id="UP000887575">
    <property type="component" value="Unassembled WGS sequence"/>
</dbReference>
<keyword evidence="1" id="KW-0175">Coiled coil</keyword>
<evidence type="ECO:0000313" key="2">
    <source>
        <dbReference type="Proteomes" id="UP000887575"/>
    </source>
</evidence>
<accession>A0AAF3ENZ3</accession>
<sequence>MSFNALYDEMKWDKTMHRIPQWIKRMEPVFSFFQPINDGHPKTLSWSPTDEGEGVSILVGMPALWVTMATQHQMITNPIAYHQTRKISDLTQYLIQSKQLSAFYLRSPKVSFQLYRVSHQPRMLTSTQQIFKSLNCPECDTPFSKTAGAKNTPTQTSCHAIEALCMGCYKRKIDRGIRVHKCGRVCFDRVPTPSYYLMELLSSGAFKLDQQGKGYVQTTQSITIPECPVCEEEYSLRDPKNEPCSLHCGHIYSYDCPLCQANGSYSKRSWKNRLKTLLRELDEKSTQKEAEMKRICEDCRKEVSLLEMFQCMDCGDKMLCPRCSCKNHRLHQIIDLEVVEVKKLGKVTRETIIPQIEAYNVCFPELQSNLIKNLNECQEKILSRTDQLGNLNGFAEAKEQQKACVAFGERFETICEKYLGELRSFNTGIEKLVDDINESPK</sequence>
<dbReference type="WBParaSite" id="MBELARI_LOCUS15780">
    <property type="protein sequence ID" value="MBELARI_LOCUS15780"/>
    <property type="gene ID" value="MBELARI_LOCUS15780"/>
</dbReference>
<keyword evidence="2" id="KW-1185">Reference proteome</keyword>